<feature type="domain" description="DNA mismatch repair proteins mutS family" evidence="8">
    <location>
        <begin position="644"/>
        <end position="832"/>
    </location>
</feature>
<protein>
    <submittedName>
        <fullName evidence="9">DNA mismatch repair ATPase MutS subfamily 7</fullName>
    </submittedName>
</protein>
<evidence type="ECO:0000259" key="7">
    <source>
        <dbReference type="SMART" id="SM00533"/>
    </source>
</evidence>
<dbReference type="CDD" id="cd00085">
    <property type="entry name" value="HNHc"/>
    <property type="match status" value="1"/>
</dbReference>
<evidence type="ECO:0000256" key="2">
    <source>
        <dbReference type="ARBA" id="ARBA00022741"/>
    </source>
</evidence>
<dbReference type="Gene3D" id="3.40.1170.10">
    <property type="entry name" value="DNA repair protein MutS, domain I"/>
    <property type="match status" value="1"/>
</dbReference>
<evidence type="ECO:0000313" key="10">
    <source>
        <dbReference type="Proteomes" id="UP000244773"/>
    </source>
</evidence>
<dbReference type="InterPro" id="IPR045076">
    <property type="entry name" value="MutS"/>
</dbReference>
<keyword evidence="4" id="KW-0067">ATP-binding</keyword>
<dbReference type="Pfam" id="PF05192">
    <property type="entry name" value="MutS_III"/>
    <property type="match status" value="1"/>
</dbReference>
<comment type="similarity">
    <text evidence="1">Belongs to the DNA mismatch repair MutS family.</text>
</comment>
<accession>A0A2P0VN50</accession>
<evidence type="ECO:0000256" key="5">
    <source>
        <dbReference type="ARBA" id="ARBA00023125"/>
    </source>
</evidence>
<dbReference type="Gene3D" id="3.40.50.300">
    <property type="entry name" value="P-loop containing nucleotide triphosphate hydrolases"/>
    <property type="match status" value="1"/>
</dbReference>
<dbReference type="PANTHER" id="PTHR11361:SF34">
    <property type="entry name" value="DNA MISMATCH REPAIR PROTEIN MSH1, MITOCHONDRIAL"/>
    <property type="match status" value="1"/>
</dbReference>
<name>A0A2P0VN50_9VIRU</name>
<dbReference type="GO" id="GO:0006298">
    <property type="term" value="P:mismatch repair"/>
    <property type="evidence" value="ECO:0007669"/>
    <property type="project" value="InterPro"/>
</dbReference>
<dbReference type="Pfam" id="PF01624">
    <property type="entry name" value="MutS_I"/>
    <property type="match status" value="1"/>
</dbReference>
<evidence type="ECO:0000256" key="1">
    <source>
        <dbReference type="ARBA" id="ARBA00006271"/>
    </source>
</evidence>
<dbReference type="InterPro" id="IPR017261">
    <property type="entry name" value="DNA_mismatch_repair_MutS/MSH"/>
</dbReference>
<dbReference type="EMBL" id="KY322437">
    <property type="protein sequence ID" value="AUF82335.1"/>
    <property type="molecule type" value="Genomic_DNA"/>
</dbReference>
<dbReference type="GO" id="GO:0005524">
    <property type="term" value="F:ATP binding"/>
    <property type="evidence" value="ECO:0007669"/>
    <property type="project" value="UniProtKB-KW"/>
</dbReference>
<keyword evidence="3" id="KW-0227">DNA damage</keyword>
<keyword evidence="10" id="KW-1185">Reference proteome</keyword>
<dbReference type="GO" id="GO:0030983">
    <property type="term" value="F:mismatched DNA binding"/>
    <property type="evidence" value="ECO:0007669"/>
    <property type="project" value="InterPro"/>
</dbReference>
<evidence type="ECO:0000256" key="3">
    <source>
        <dbReference type="ARBA" id="ARBA00022763"/>
    </source>
</evidence>
<evidence type="ECO:0000313" key="9">
    <source>
        <dbReference type="EMBL" id="AUF82335.1"/>
    </source>
</evidence>
<dbReference type="Pfam" id="PF00488">
    <property type="entry name" value="MutS_V"/>
    <property type="match status" value="1"/>
</dbReference>
<dbReference type="SMART" id="SM00534">
    <property type="entry name" value="MUTSac"/>
    <property type="match status" value="1"/>
</dbReference>
<feature type="domain" description="DNA mismatch repair protein MutS core" evidence="7">
    <location>
        <begin position="302"/>
        <end position="629"/>
    </location>
</feature>
<dbReference type="InterPro" id="IPR007696">
    <property type="entry name" value="DNA_mismatch_repair_MutS_core"/>
</dbReference>
<keyword evidence="6" id="KW-0234">DNA repair</keyword>
<dbReference type="InterPro" id="IPR036187">
    <property type="entry name" value="DNA_mismatch_repair_MutS_sf"/>
</dbReference>
<proteinExistence type="inferred from homology"/>
<dbReference type="InterPro" id="IPR007695">
    <property type="entry name" value="DNA_mismatch_repair_MutS-lik_N"/>
</dbReference>
<dbReference type="GO" id="GO:0140664">
    <property type="term" value="F:ATP-dependent DNA damage sensor activity"/>
    <property type="evidence" value="ECO:0007669"/>
    <property type="project" value="InterPro"/>
</dbReference>
<keyword evidence="5" id="KW-0238">DNA-binding</keyword>
<dbReference type="Proteomes" id="UP000244773">
    <property type="component" value="Segment"/>
</dbReference>
<organism evidence="9">
    <name type="scientific">Tetraselmis virus 1</name>
    <dbReference type="NCBI Taxonomy" id="2060617"/>
    <lineage>
        <taxon>Viruses</taxon>
        <taxon>Varidnaviria</taxon>
        <taxon>Bamfordvirae</taxon>
        <taxon>Nucleocytoviricota</taxon>
        <taxon>Megaviricetes</taxon>
        <taxon>Imitervirales</taxon>
        <taxon>Allomimiviridae</taxon>
        <taxon>Oceanusvirus</taxon>
        <taxon>Oceanusvirus kaneohense</taxon>
    </lineage>
</organism>
<dbReference type="SMART" id="SM00533">
    <property type="entry name" value="MUTSd"/>
    <property type="match status" value="1"/>
</dbReference>
<dbReference type="PIRSF" id="PIRSF037677">
    <property type="entry name" value="DNA_mis_repair_Msh6"/>
    <property type="match status" value="1"/>
</dbReference>
<dbReference type="SUPFAM" id="SSF55271">
    <property type="entry name" value="DNA repair protein MutS, domain I"/>
    <property type="match status" value="1"/>
</dbReference>
<dbReference type="InterPro" id="IPR027417">
    <property type="entry name" value="P-loop_NTPase"/>
</dbReference>
<dbReference type="PANTHER" id="PTHR11361">
    <property type="entry name" value="DNA MISMATCH REPAIR PROTEIN MUTS FAMILY MEMBER"/>
    <property type="match status" value="1"/>
</dbReference>
<dbReference type="InterPro" id="IPR003615">
    <property type="entry name" value="HNH_nuc"/>
</dbReference>
<dbReference type="Gene3D" id="1.10.1420.10">
    <property type="match status" value="2"/>
</dbReference>
<evidence type="ECO:0000259" key="8">
    <source>
        <dbReference type="SMART" id="SM00534"/>
    </source>
</evidence>
<evidence type="ECO:0000256" key="4">
    <source>
        <dbReference type="ARBA" id="ARBA00022840"/>
    </source>
</evidence>
<evidence type="ECO:0000256" key="6">
    <source>
        <dbReference type="ARBA" id="ARBA00023204"/>
    </source>
</evidence>
<gene>
    <name evidence="9" type="ORF">TetV_243</name>
</gene>
<dbReference type="SUPFAM" id="SSF52540">
    <property type="entry name" value="P-loop containing nucleoside triphosphate hydrolases"/>
    <property type="match status" value="1"/>
</dbReference>
<sequence>MTSRVNDQYNQSVKDAVHKYGKDTVVAFMMGGFYEFKGEQAKIAHHVAGLNISAKGVAGFPINSLEYMCKKFTDSGYIVVVMDQYTRKAKNGNTYFDREITSIYGPGNPIEFSVGRDSTKCSIVYLCPLHSDGSCTIGYATLETNTGESSAGQFHEDSESHAYSSLISAALADRPLHTQIVYPDTSQGKEALNRFRHRMQSTKVFGIRVDDLAVDPHTLNHHHIIQTIGELFSGCGFLTDNCDVYAGLKNKHQAACAFSHLINMVYRKDDRVLSIIKPPNLIDPSMHLDIAIGGLMQLDITKDGKDLFSYLPNCCTASGRRAFRSRVCRPSKDPALMNQRYDRVEAVMPDQEIVRSKLSKIYDIENIHRRMLKPALFRPHMWINLTESLQTLNEVVEYSYGKQITMYPAKIATQNIRKIIDIDGTSKAVSEHPVFASGFNEVLDVYLSHLELYESQLHEFLSFLNECSGVVRNGEPHFKVDVNKDNDITIIVTQKRFDTARKEIRRRSRLFKIADQEIDPDNVLAVTGSSKSVKVLSSDKLNEALITISETKRNVKEELIISNENACNLLYENCRDLIVSCVRDLEDIDVACACAVSAIKNGFVRPVIQDNNSSFIETKGIRHPIIEALDKKSAYIGNDLHLNKNGLLLYGINGSGKSSLMKSIGIAVIMAQAGMYVPADSFKFYPYSKLFTRIWNNDDILQGQSSFTVEMIELSEILRRGDSNSLVIGDELCSGTERVSATAIITAGIRVLFEKKAAFLLATHQHDVVNILNKYEYLDVQIKHLSVSNEDGNLVYERKLKDGSGECNYGVTVCRALNMPQKFIEYATEEVRNMLGIESSYLVSTKKSKYNSKVYVGLCEKCHKNPAVHTHHRVHQSQAPNHIKNAVHNLVPLCEECHRLEHTFEEQDGKSKVDYRAQPAFPHRMVQTSRGVEYRPIDIA</sequence>
<reference evidence="9" key="1">
    <citation type="journal article" date="2018" name="Virology">
        <title>A giant virus infecting green algae encodes key fermentation genes.</title>
        <authorList>
            <person name="Schvarcz C.R."/>
            <person name="Steward G.F."/>
        </authorList>
    </citation>
    <scope>NUCLEOTIDE SEQUENCE [LARGE SCALE GENOMIC DNA]</scope>
</reference>
<dbReference type="SUPFAM" id="SSF48334">
    <property type="entry name" value="DNA repair protein MutS, domain III"/>
    <property type="match status" value="1"/>
</dbReference>
<dbReference type="InterPro" id="IPR000432">
    <property type="entry name" value="DNA_mismatch_repair_MutS_C"/>
</dbReference>
<keyword evidence="2" id="KW-0547">Nucleotide-binding</keyword>
<dbReference type="InterPro" id="IPR016151">
    <property type="entry name" value="DNA_mismatch_repair_MutS_N"/>
</dbReference>